<reference evidence="4" key="1">
    <citation type="submission" date="2018-07" db="EMBL/GenBank/DDBJ databases">
        <title>Genome sequencing of Paracoccus sp. SC2-6.</title>
        <authorList>
            <person name="Heo J."/>
            <person name="Kim S.-J."/>
            <person name="Kwon S.-W."/>
        </authorList>
    </citation>
    <scope>NUCLEOTIDE SEQUENCE [LARGE SCALE GENOMIC DNA]</scope>
    <source>
        <strain evidence="4">SC2-6</strain>
    </source>
</reference>
<dbReference type="InterPro" id="IPR027373">
    <property type="entry name" value="RHH_dom"/>
</dbReference>
<feature type="region of interest" description="Disordered" evidence="1">
    <location>
        <begin position="75"/>
        <end position="102"/>
    </location>
</feature>
<dbReference type="Proteomes" id="UP000252023">
    <property type="component" value="Chromosome"/>
</dbReference>
<accession>A0A344PLV6</accession>
<dbReference type="Gene3D" id="1.10.3990.20">
    <property type="entry name" value="protein bp1543"/>
    <property type="match status" value="1"/>
</dbReference>
<keyword evidence="4" id="KW-1185">Reference proteome</keyword>
<dbReference type="RefSeq" id="WP_114076678.1">
    <property type="nucleotide sequence ID" value="NZ_CP030918.1"/>
</dbReference>
<dbReference type="KEGG" id="pars:DRW48_12260"/>
<dbReference type="Pfam" id="PF13467">
    <property type="entry name" value="RHH_4"/>
    <property type="match status" value="1"/>
</dbReference>
<evidence type="ECO:0000313" key="4">
    <source>
        <dbReference type="Proteomes" id="UP000252023"/>
    </source>
</evidence>
<evidence type="ECO:0000313" key="3">
    <source>
        <dbReference type="EMBL" id="AXC50361.1"/>
    </source>
</evidence>
<feature type="domain" description="Ribbon-helix-helix" evidence="2">
    <location>
        <begin position="10"/>
        <end position="72"/>
    </location>
</feature>
<evidence type="ECO:0000259" key="2">
    <source>
        <dbReference type="Pfam" id="PF13467"/>
    </source>
</evidence>
<dbReference type="OrthoDB" id="7477016at2"/>
<protein>
    <recommendedName>
        <fullName evidence="2">Ribbon-helix-helix domain-containing protein</fullName>
    </recommendedName>
</protein>
<evidence type="ECO:0000256" key="1">
    <source>
        <dbReference type="SAM" id="MobiDB-lite"/>
    </source>
</evidence>
<organism evidence="3 4">
    <name type="scientific">Paracoccus suum</name>
    <dbReference type="NCBI Taxonomy" id="2259340"/>
    <lineage>
        <taxon>Bacteria</taxon>
        <taxon>Pseudomonadati</taxon>
        <taxon>Pseudomonadota</taxon>
        <taxon>Alphaproteobacteria</taxon>
        <taxon>Rhodobacterales</taxon>
        <taxon>Paracoccaceae</taxon>
        <taxon>Paracoccus</taxon>
    </lineage>
</organism>
<dbReference type="AlphaFoldDB" id="A0A344PLV6"/>
<name>A0A344PLV6_9RHOB</name>
<dbReference type="InterPro" id="IPR038268">
    <property type="entry name" value="RHH_sf"/>
</dbReference>
<sequence length="102" mass="11237">MIDLPPMDRPRKRSVMVEGHPTSVSLEDAFWSGLRRMAQSEGLGLSQLVAEIDRRRPVEVGLATAIRLAVLARREQPPAEMADARHQVGAARQDDPVNDGGR</sequence>
<dbReference type="EMBL" id="CP030918">
    <property type="protein sequence ID" value="AXC50361.1"/>
    <property type="molecule type" value="Genomic_DNA"/>
</dbReference>
<proteinExistence type="predicted"/>
<gene>
    <name evidence="3" type="ORF">DRW48_12260</name>
</gene>
<feature type="compositionally biased region" description="Basic and acidic residues" evidence="1">
    <location>
        <begin position="75"/>
        <end position="86"/>
    </location>
</feature>